<evidence type="ECO:0000259" key="1">
    <source>
        <dbReference type="PROSITE" id="PS50991"/>
    </source>
</evidence>
<evidence type="ECO:0000313" key="3">
    <source>
        <dbReference type="EMBL" id="PMB75693.1"/>
    </source>
</evidence>
<dbReference type="GO" id="GO:0006094">
    <property type="term" value="P:gluconeogenesis"/>
    <property type="evidence" value="ECO:0007669"/>
    <property type="project" value="TreeGrafter"/>
</dbReference>
<dbReference type="Gene3D" id="3.20.20.70">
    <property type="entry name" value="Aldolase class I"/>
    <property type="match status" value="1"/>
</dbReference>
<sequence length="460" mass="51813">MVYRLVKIIDTTLRDAHQSLIATRLSQDDARDIAEIIDRAGFYSLEVWGGATFDVDVRYLKEDPWSRLKKIREVVKKTKLQMLLRGRNLVGYRKYPIDVSKAFIEKAYENGIDIFRIFDALNDIDNIAEVIKIAKRTGAIVQGALSYTISPIHTVDYYVKLAESYLEAGADLITIKDMAGLLDPSTARSLISRIKKELKVKVNIHTHDSCGLSVATYLASIEAGADFIDTSIYPLAFGTAQPAIQTVYNILLKKDRKKLKMSEIEKASRHIDSLLKKRYSQLYNPKLQVPDPRAMIHQIPGGMLSNMIAQLNELQALDRLEEVLMEIPKIRKELGWPPLVTPMSQIVGAQAVLNVISGERYSIVVKELVDYVKGLYGKPPAPIDKNVAEIILAGDGGLPEKSLSLIECREYMKKLLNDPREEDVITFCLFPKEAEAFFKEKFVSVSPISQLSAQKQLEKQ</sequence>
<dbReference type="PANTHER" id="PTHR43778:SF2">
    <property type="entry name" value="PYRUVATE CARBOXYLASE, MITOCHONDRIAL"/>
    <property type="match status" value="1"/>
</dbReference>
<proteinExistence type="predicted"/>
<dbReference type="SUPFAM" id="SSF51569">
    <property type="entry name" value="Aldolase"/>
    <property type="match status" value="1"/>
</dbReference>
<comment type="caution">
    <text evidence="3">The sequence shown here is derived from an EMBL/GenBank/DDBJ whole genome shotgun (WGS) entry which is preliminary data.</text>
</comment>
<dbReference type="GO" id="GO:0005737">
    <property type="term" value="C:cytoplasm"/>
    <property type="evidence" value="ECO:0007669"/>
    <property type="project" value="TreeGrafter"/>
</dbReference>
<dbReference type="InterPro" id="IPR055268">
    <property type="entry name" value="PCB-like"/>
</dbReference>
<dbReference type="EMBL" id="DSFH01000046">
    <property type="protein sequence ID" value="HEW64007.1"/>
    <property type="molecule type" value="Genomic_DNA"/>
</dbReference>
<dbReference type="InterPro" id="IPR000891">
    <property type="entry name" value="PYR_CT"/>
</dbReference>
<evidence type="ECO:0000313" key="2">
    <source>
        <dbReference type="EMBL" id="HEW64007.1"/>
    </source>
</evidence>
<dbReference type="NCBIfam" id="NF006761">
    <property type="entry name" value="PRK09282.1"/>
    <property type="match status" value="1"/>
</dbReference>
<dbReference type="Pfam" id="PF02436">
    <property type="entry name" value="PYC_OADA"/>
    <property type="match status" value="1"/>
</dbReference>
<dbReference type="InterPro" id="IPR003379">
    <property type="entry name" value="Carboxylase_cons_dom"/>
</dbReference>
<dbReference type="AlphaFoldDB" id="A0A2J6N396"/>
<keyword evidence="2" id="KW-0436">Ligase</keyword>
<reference evidence="3 4" key="1">
    <citation type="submission" date="2018-01" db="EMBL/GenBank/DDBJ databases">
        <title>Metagenomic assembled genomes from two thermal pools in the Uzon Caldera, Kamchatka, Russia.</title>
        <authorList>
            <person name="Wilkins L."/>
            <person name="Ettinger C."/>
        </authorList>
    </citation>
    <scope>NUCLEOTIDE SEQUENCE [LARGE SCALE GENOMIC DNA]</scope>
    <source>
        <strain evidence="3">ZAV-06</strain>
    </source>
</reference>
<keyword evidence="3" id="KW-0670">Pyruvate</keyword>
<evidence type="ECO:0000313" key="4">
    <source>
        <dbReference type="Proteomes" id="UP000237153"/>
    </source>
</evidence>
<dbReference type="EC" id="6.4.1.1" evidence="2"/>
<organism evidence="3 4">
    <name type="scientific">Fervidicoccus fontis</name>
    <dbReference type="NCBI Taxonomy" id="683846"/>
    <lineage>
        <taxon>Archaea</taxon>
        <taxon>Thermoproteota</taxon>
        <taxon>Thermoprotei</taxon>
        <taxon>Fervidicoccales</taxon>
        <taxon>Fervidicoccaceae</taxon>
        <taxon>Fervidicoccus</taxon>
    </lineage>
</organism>
<gene>
    <name evidence="3" type="ORF">C0188_02220</name>
    <name evidence="2" type="ORF">ENO39_03000</name>
</gene>
<accession>A0A2J6N396</accession>
<dbReference type="PROSITE" id="PS50991">
    <property type="entry name" value="PYR_CT"/>
    <property type="match status" value="1"/>
</dbReference>
<feature type="domain" description="Pyruvate carboxyltransferase" evidence="1">
    <location>
        <begin position="6"/>
        <end position="268"/>
    </location>
</feature>
<dbReference type="Proteomes" id="UP000886076">
    <property type="component" value="Unassembled WGS sequence"/>
</dbReference>
<protein>
    <submittedName>
        <fullName evidence="2 3">Pyruvate carboxylase</fullName>
        <ecNumber evidence="2">6.4.1.1</ecNumber>
    </submittedName>
</protein>
<reference evidence="2" key="2">
    <citation type="journal article" date="2020" name="mSystems">
        <title>Genome- and Community-Level Interaction Insights into Carbon Utilization and Element Cycling Functions of Hydrothermarchaeota in Hydrothermal Sediment.</title>
        <authorList>
            <person name="Zhou Z."/>
            <person name="Liu Y."/>
            <person name="Xu W."/>
            <person name="Pan J."/>
            <person name="Luo Z.H."/>
            <person name="Li M."/>
        </authorList>
    </citation>
    <scope>NUCLEOTIDE SEQUENCE [LARGE SCALE GENOMIC DNA]</scope>
    <source>
        <strain evidence="2">SpSt-1261</strain>
    </source>
</reference>
<dbReference type="InterPro" id="IPR013785">
    <property type="entry name" value="Aldolase_TIM"/>
</dbReference>
<dbReference type="EMBL" id="PNIM01000008">
    <property type="protein sequence ID" value="PMB75693.1"/>
    <property type="molecule type" value="Genomic_DNA"/>
</dbReference>
<dbReference type="Proteomes" id="UP000237153">
    <property type="component" value="Unassembled WGS sequence"/>
</dbReference>
<dbReference type="CDD" id="cd07937">
    <property type="entry name" value="DRE_TIM_PC_TC_5S"/>
    <property type="match status" value="1"/>
</dbReference>
<dbReference type="Pfam" id="PF00682">
    <property type="entry name" value="HMGL-like"/>
    <property type="match status" value="1"/>
</dbReference>
<name>A0A2J6N396_9CREN</name>
<dbReference type="GO" id="GO:0004736">
    <property type="term" value="F:pyruvate carboxylase activity"/>
    <property type="evidence" value="ECO:0007669"/>
    <property type="project" value="UniProtKB-EC"/>
</dbReference>
<dbReference type="PANTHER" id="PTHR43778">
    <property type="entry name" value="PYRUVATE CARBOXYLASE"/>
    <property type="match status" value="1"/>
</dbReference>
<dbReference type="SUPFAM" id="SSF89000">
    <property type="entry name" value="post-HMGL domain-like"/>
    <property type="match status" value="1"/>
</dbReference>